<keyword evidence="1" id="KW-1133">Transmembrane helix</keyword>
<comment type="caution">
    <text evidence="2">The sequence shown here is derived from an EMBL/GenBank/DDBJ whole genome shotgun (WGS) entry which is preliminary data.</text>
</comment>
<gene>
    <name evidence="2" type="ORF">NCAST_32_04210</name>
</gene>
<accession>U5EHR5</accession>
<evidence type="ECO:0000313" key="2">
    <source>
        <dbReference type="EMBL" id="GAD85936.1"/>
    </source>
</evidence>
<name>U5EHR5_NOCAS</name>
<dbReference type="GeneID" id="91517709"/>
<keyword evidence="3" id="KW-1185">Reference proteome</keyword>
<sequence length="97" mass="9976">MVTTTIDRRSEEIAVHGTVPSWRLGAEGAEEGELAPLGVPAVVLSGLLVLGGAAALPWLPALAADYGGWVPVASIVAVYLTLSVALGSWGLGQRRRS</sequence>
<dbReference type="EMBL" id="BAFO02000032">
    <property type="protein sequence ID" value="GAD85936.1"/>
    <property type="molecule type" value="Genomic_DNA"/>
</dbReference>
<evidence type="ECO:0000256" key="1">
    <source>
        <dbReference type="SAM" id="Phobius"/>
    </source>
</evidence>
<proteinExistence type="predicted"/>
<keyword evidence="1" id="KW-0472">Membrane</keyword>
<keyword evidence="1" id="KW-0812">Transmembrane</keyword>
<evidence type="ECO:0000313" key="3">
    <source>
        <dbReference type="Proteomes" id="UP000017048"/>
    </source>
</evidence>
<feature type="transmembrane region" description="Helical" evidence="1">
    <location>
        <begin position="34"/>
        <end position="56"/>
    </location>
</feature>
<reference evidence="2 3" key="1">
    <citation type="journal article" date="2014" name="BMC Genomics">
        <title>Genome based analysis of type-I polyketide synthase and nonribosomal peptide synthetase gene clusters in seven strains of five representative Nocardia species.</title>
        <authorList>
            <person name="Komaki H."/>
            <person name="Ichikawa N."/>
            <person name="Hosoyama A."/>
            <person name="Takahashi-Nakaguchi A."/>
            <person name="Matsuzawa T."/>
            <person name="Suzuki K."/>
            <person name="Fujita N."/>
            <person name="Gonoi T."/>
        </authorList>
    </citation>
    <scope>NUCLEOTIDE SEQUENCE [LARGE SCALE GENOMIC DNA]</scope>
    <source>
        <strain evidence="2 3">NBRC 15531</strain>
    </source>
</reference>
<organism evidence="2 3">
    <name type="scientific">Nocardia asteroides NBRC 15531</name>
    <dbReference type="NCBI Taxonomy" id="1110697"/>
    <lineage>
        <taxon>Bacteria</taxon>
        <taxon>Bacillati</taxon>
        <taxon>Actinomycetota</taxon>
        <taxon>Actinomycetes</taxon>
        <taxon>Mycobacteriales</taxon>
        <taxon>Nocardiaceae</taxon>
        <taxon>Nocardia</taxon>
    </lineage>
</organism>
<dbReference type="Proteomes" id="UP000017048">
    <property type="component" value="Unassembled WGS sequence"/>
</dbReference>
<dbReference type="RefSeq" id="WP_019047289.1">
    <property type="nucleotide sequence ID" value="NZ_BAFO02000032.1"/>
</dbReference>
<feature type="transmembrane region" description="Helical" evidence="1">
    <location>
        <begin position="68"/>
        <end position="91"/>
    </location>
</feature>
<protein>
    <submittedName>
        <fullName evidence="2">Uncharacterized protein</fullName>
    </submittedName>
</protein>
<dbReference type="AlphaFoldDB" id="U5EHR5"/>